<dbReference type="Proteomes" id="UP000076715">
    <property type="component" value="Unassembled WGS sequence"/>
</dbReference>
<feature type="signal peptide" evidence="1">
    <location>
        <begin position="1"/>
        <end position="19"/>
    </location>
</feature>
<name>A0A162DKX9_9FLAO</name>
<evidence type="ECO:0000313" key="3">
    <source>
        <dbReference type="Proteomes" id="UP000076715"/>
    </source>
</evidence>
<organism evidence="2 3">
    <name type="scientific">Aquimarina aggregata</name>
    <dbReference type="NCBI Taxonomy" id="1642818"/>
    <lineage>
        <taxon>Bacteria</taxon>
        <taxon>Pseudomonadati</taxon>
        <taxon>Bacteroidota</taxon>
        <taxon>Flavobacteriia</taxon>
        <taxon>Flavobacteriales</taxon>
        <taxon>Flavobacteriaceae</taxon>
        <taxon>Aquimarina</taxon>
    </lineage>
</organism>
<protein>
    <recommendedName>
        <fullName evidence="4">Outer membrane protein beta-barrel domain-containing protein</fullName>
    </recommendedName>
</protein>
<keyword evidence="3" id="KW-1185">Reference proteome</keyword>
<evidence type="ECO:0000256" key="1">
    <source>
        <dbReference type="SAM" id="SignalP"/>
    </source>
</evidence>
<evidence type="ECO:0008006" key="4">
    <source>
        <dbReference type="Google" id="ProtNLM"/>
    </source>
</evidence>
<feature type="chain" id="PRO_5007833577" description="Outer membrane protein beta-barrel domain-containing protein" evidence="1">
    <location>
        <begin position="20"/>
        <end position="94"/>
    </location>
</feature>
<accession>A0A162DKX9</accession>
<gene>
    <name evidence="2" type="ORF">AWE51_00510</name>
</gene>
<dbReference type="RefSeq" id="WP_066308853.1">
    <property type="nucleotide sequence ID" value="NZ_LQRT01000002.1"/>
</dbReference>
<reference evidence="2 3" key="1">
    <citation type="submission" date="2016-01" db="EMBL/GenBank/DDBJ databases">
        <title>The draft genome sequence of Aquimarina sp. RZW4-3-2.</title>
        <authorList>
            <person name="Wang Y."/>
        </authorList>
    </citation>
    <scope>NUCLEOTIDE SEQUENCE [LARGE SCALE GENOMIC DNA]</scope>
    <source>
        <strain evidence="2 3">RZW4-3-2</strain>
    </source>
</reference>
<proteinExistence type="predicted"/>
<evidence type="ECO:0000313" key="2">
    <source>
        <dbReference type="EMBL" id="KZS41958.1"/>
    </source>
</evidence>
<dbReference type="EMBL" id="LQRT01000002">
    <property type="protein sequence ID" value="KZS41958.1"/>
    <property type="molecule type" value="Genomic_DNA"/>
</dbReference>
<comment type="caution">
    <text evidence="2">The sequence shown here is derived from an EMBL/GenBank/DDBJ whole genome shotgun (WGS) entry which is preliminary data.</text>
</comment>
<sequence length="94" mass="10691">MKTTLICVFTFFSVIMCIAQSTSTNYIFGNSQNSTYQSGNFMSLANNLNNNTTLNYTFNKPFVVRTTQNNYYSPILTRPIKLNYSIGFNLAQLT</sequence>
<dbReference type="AlphaFoldDB" id="A0A162DKX9"/>
<keyword evidence="1" id="KW-0732">Signal</keyword>